<dbReference type="SUPFAM" id="SSF54495">
    <property type="entry name" value="UBC-like"/>
    <property type="match status" value="1"/>
</dbReference>
<evidence type="ECO:0000259" key="5">
    <source>
        <dbReference type="PROSITE" id="PS50030"/>
    </source>
</evidence>
<evidence type="ECO:0000313" key="8">
    <source>
        <dbReference type="Proteomes" id="UP000276776"/>
    </source>
</evidence>
<protein>
    <submittedName>
        <fullName evidence="9">E2 ubiquitin-conjugating enzyme</fullName>
    </submittedName>
</protein>
<proteinExistence type="predicted"/>
<dbReference type="Gene3D" id="1.10.8.10">
    <property type="entry name" value="DNA helicase RuvA subunit, C-terminal domain"/>
    <property type="match status" value="1"/>
</dbReference>
<dbReference type="Pfam" id="PF00179">
    <property type="entry name" value="UQ_con"/>
    <property type="match status" value="1"/>
</dbReference>
<accession>A0A0N5CYZ5</accession>
<reference evidence="9" key="1">
    <citation type="submission" date="2017-02" db="UniProtKB">
        <authorList>
            <consortium name="WormBaseParasite"/>
        </authorList>
    </citation>
    <scope>IDENTIFICATION</scope>
</reference>
<dbReference type="InterPro" id="IPR023313">
    <property type="entry name" value="UBQ-conjugating_AS"/>
</dbReference>
<dbReference type="OrthoDB" id="9993688at2759"/>
<feature type="signal peptide" evidence="4">
    <location>
        <begin position="1"/>
        <end position="25"/>
    </location>
</feature>
<dbReference type="InterPro" id="IPR009060">
    <property type="entry name" value="UBA-like_sf"/>
</dbReference>
<dbReference type="PROSITE" id="PS50127">
    <property type="entry name" value="UBC_2"/>
    <property type="match status" value="1"/>
</dbReference>
<dbReference type="PANTHER" id="PTHR24067">
    <property type="entry name" value="UBIQUITIN-CONJUGATING ENZYME E2"/>
    <property type="match status" value="1"/>
</dbReference>
<keyword evidence="4" id="KW-0732">Signal</keyword>
<evidence type="ECO:0000313" key="9">
    <source>
        <dbReference type="WBParaSite" id="TCLT_0000569001-mRNA-1"/>
    </source>
</evidence>
<organism evidence="9">
    <name type="scientific">Thelazia callipaeda</name>
    <name type="common">Oriental eyeworm</name>
    <name type="synonym">Parasitic nematode</name>
    <dbReference type="NCBI Taxonomy" id="103827"/>
    <lineage>
        <taxon>Eukaryota</taxon>
        <taxon>Metazoa</taxon>
        <taxon>Ecdysozoa</taxon>
        <taxon>Nematoda</taxon>
        <taxon>Chromadorea</taxon>
        <taxon>Rhabditida</taxon>
        <taxon>Spirurina</taxon>
        <taxon>Spiruromorpha</taxon>
        <taxon>Thelazioidea</taxon>
        <taxon>Thelaziidae</taxon>
        <taxon>Thelazia</taxon>
    </lineage>
</organism>
<dbReference type="PROSITE" id="PS50030">
    <property type="entry name" value="UBA"/>
    <property type="match status" value="1"/>
</dbReference>
<reference evidence="7 8" key="2">
    <citation type="submission" date="2018-11" db="EMBL/GenBank/DDBJ databases">
        <authorList>
            <consortium name="Pathogen Informatics"/>
        </authorList>
    </citation>
    <scope>NUCLEOTIDE SEQUENCE [LARGE SCALE GENOMIC DNA]</scope>
</reference>
<dbReference type="GO" id="GO:0016740">
    <property type="term" value="F:transferase activity"/>
    <property type="evidence" value="ECO:0007669"/>
    <property type="project" value="UniProtKB-KW"/>
</dbReference>
<feature type="domain" description="UBA" evidence="5">
    <location>
        <begin position="449"/>
        <end position="491"/>
    </location>
</feature>
<dbReference type="InterPro" id="IPR016135">
    <property type="entry name" value="UBQ-conjugating_enzyme/RWD"/>
</dbReference>
<gene>
    <name evidence="7" type="ORF">TCLT_LOCUS5679</name>
</gene>
<dbReference type="STRING" id="103827.A0A0N5CYZ5"/>
<dbReference type="InterPro" id="IPR015940">
    <property type="entry name" value="UBA"/>
</dbReference>
<evidence type="ECO:0000256" key="1">
    <source>
        <dbReference type="ARBA" id="ARBA00022679"/>
    </source>
</evidence>
<feature type="domain" description="UBC core" evidence="6">
    <location>
        <begin position="277"/>
        <end position="445"/>
    </location>
</feature>
<keyword evidence="8" id="KW-1185">Reference proteome</keyword>
<evidence type="ECO:0000256" key="3">
    <source>
        <dbReference type="PROSITE-ProRule" id="PRU10133"/>
    </source>
</evidence>
<dbReference type="EMBL" id="UYYF01004356">
    <property type="protein sequence ID" value="VDN02950.1"/>
    <property type="molecule type" value="Genomic_DNA"/>
</dbReference>
<keyword evidence="2" id="KW-0833">Ubl conjugation pathway</keyword>
<evidence type="ECO:0000313" key="7">
    <source>
        <dbReference type="EMBL" id="VDN02950.1"/>
    </source>
</evidence>
<keyword evidence="1" id="KW-0808">Transferase</keyword>
<dbReference type="Gene3D" id="3.10.110.10">
    <property type="entry name" value="Ubiquitin Conjugating Enzyme"/>
    <property type="match status" value="1"/>
</dbReference>
<dbReference type="GO" id="GO:0032446">
    <property type="term" value="P:protein modification by small protein conjugation"/>
    <property type="evidence" value="ECO:0007669"/>
    <property type="project" value="UniProtKB-ARBA"/>
</dbReference>
<evidence type="ECO:0000256" key="4">
    <source>
        <dbReference type="SAM" id="SignalP"/>
    </source>
</evidence>
<evidence type="ECO:0000256" key="2">
    <source>
        <dbReference type="ARBA" id="ARBA00022786"/>
    </source>
</evidence>
<sequence>MEIESGIILLCVFWTIDLWVTKATSTENSSRNERLLKAINCTSNNLSNLDIIYLLVNLSNTENEYLSEYLREKNYASLKMMIDQKRYQLLQVNDMLSTAEDQTPESWERNVVNILSNTTIPFNLTQEQLKYAEAYRNATIYSIIRALWNTKVAQELPQIDQYAILEYYNEKQMEEESQQSILIWLWNMIRNLFEKNIDVHECYANEPKCVREVLDHCNAQEMERLQQASDTNDLKLINDFIRKKLGNNLDSYIEYDKWNKENDVPEALKEINRRLSQAQRRAMDKLRRLEQTDKIKDFYRDNIEKTCLSKQQLAESGVMIEIRDDSLLCIRGLIRGPPDSPYEGGTFALDMTIPEDYPFQPPTCKFVTKLWHPNISSQTGAICLDILKEQWAASLTLRTVLLSIQALLGSPEPTDPQDAVVAKQYMENIDLYKRTARFWSQCYAKAEGIRDDELWNKVDKLKDMGVKQDEAISALSCSSWDLSKATDYVFG</sequence>
<evidence type="ECO:0000259" key="6">
    <source>
        <dbReference type="PROSITE" id="PS50127"/>
    </source>
</evidence>
<dbReference type="SMART" id="SM00212">
    <property type="entry name" value="UBCc"/>
    <property type="match status" value="1"/>
</dbReference>
<dbReference type="PROSITE" id="PS00183">
    <property type="entry name" value="UBC_1"/>
    <property type="match status" value="1"/>
</dbReference>
<dbReference type="CDD" id="cd23800">
    <property type="entry name" value="UBCc_UBE2K"/>
    <property type="match status" value="1"/>
</dbReference>
<dbReference type="InterPro" id="IPR050113">
    <property type="entry name" value="Ub_conjugating_enzyme"/>
</dbReference>
<dbReference type="AlphaFoldDB" id="A0A0N5CYZ5"/>
<dbReference type="CDD" id="cd14313">
    <property type="entry name" value="UBA_II_E2_UBE2K_like"/>
    <property type="match status" value="1"/>
</dbReference>
<dbReference type="SUPFAM" id="SSF46934">
    <property type="entry name" value="UBA-like"/>
    <property type="match status" value="1"/>
</dbReference>
<dbReference type="Proteomes" id="UP000276776">
    <property type="component" value="Unassembled WGS sequence"/>
</dbReference>
<feature type="chain" id="PRO_5043126469" evidence="4">
    <location>
        <begin position="26"/>
        <end position="491"/>
    </location>
</feature>
<feature type="active site" description="Glycyl thioester intermediate" evidence="3">
    <location>
        <position position="383"/>
    </location>
</feature>
<dbReference type="InterPro" id="IPR000608">
    <property type="entry name" value="UBC"/>
</dbReference>
<name>A0A0N5CYZ5_THECL</name>
<dbReference type="WBParaSite" id="TCLT_0000569001-mRNA-1">
    <property type="protein sequence ID" value="TCLT_0000569001-mRNA-1"/>
    <property type="gene ID" value="TCLT_0000569001"/>
</dbReference>